<dbReference type="InterPro" id="IPR043519">
    <property type="entry name" value="NT_sf"/>
</dbReference>
<dbReference type="EMBL" id="DTIN01000030">
    <property type="protein sequence ID" value="HFX13939.1"/>
    <property type="molecule type" value="Genomic_DNA"/>
</dbReference>
<dbReference type="PANTHER" id="PTHR43852:SF4">
    <property type="entry name" value="NUCLEOTIDYLTRANSFERASE"/>
    <property type="match status" value="1"/>
</dbReference>
<dbReference type="Gene3D" id="3.30.460.10">
    <property type="entry name" value="Beta Polymerase, domain 2"/>
    <property type="match status" value="1"/>
</dbReference>
<comment type="caution">
    <text evidence="2">The sequence shown here is derived from an EMBL/GenBank/DDBJ whole genome shotgun (WGS) entry which is preliminary data.</text>
</comment>
<name>A0A7C3RKL6_DICTH</name>
<dbReference type="PANTHER" id="PTHR43852">
    <property type="entry name" value="NUCLEOTIDYLTRANSFERASE"/>
    <property type="match status" value="1"/>
</dbReference>
<dbReference type="InterPro" id="IPR052930">
    <property type="entry name" value="TA_antitoxin_MntA"/>
</dbReference>
<dbReference type="SUPFAM" id="SSF81301">
    <property type="entry name" value="Nucleotidyltransferase"/>
    <property type="match status" value="1"/>
</dbReference>
<dbReference type="InterPro" id="IPR041633">
    <property type="entry name" value="Polbeta"/>
</dbReference>
<gene>
    <name evidence="2" type="ORF">ENW00_07330</name>
    <name evidence="3" type="ORF">ENW00_07365</name>
</gene>
<evidence type="ECO:0000313" key="3">
    <source>
        <dbReference type="EMBL" id="HFX13945.1"/>
    </source>
</evidence>
<proteinExistence type="predicted"/>
<protein>
    <submittedName>
        <fullName evidence="2">Nucleotidyltransferase domain-containing protein</fullName>
    </submittedName>
</protein>
<organism evidence="2">
    <name type="scientific">Dictyoglomus thermophilum</name>
    <dbReference type="NCBI Taxonomy" id="14"/>
    <lineage>
        <taxon>Bacteria</taxon>
        <taxon>Pseudomonadati</taxon>
        <taxon>Dictyoglomota</taxon>
        <taxon>Dictyoglomia</taxon>
        <taxon>Dictyoglomales</taxon>
        <taxon>Dictyoglomaceae</taxon>
        <taxon>Dictyoglomus</taxon>
    </lineage>
</organism>
<evidence type="ECO:0000313" key="2">
    <source>
        <dbReference type="EMBL" id="HFX13939.1"/>
    </source>
</evidence>
<evidence type="ECO:0000259" key="1">
    <source>
        <dbReference type="Pfam" id="PF18765"/>
    </source>
</evidence>
<dbReference type="AlphaFoldDB" id="A0A7C3RKL6"/>
<dbReference type="CDD" id="cd05403">
    <property type="entry name" value="NT_KNTase_like"/>
    <property type="match status" value="1"/>
</dbReference>
<accession>A0A7C3RKL6</accession>
<dbReference type="GO" id="GO:0016740">
    <property type="term" value="F:transferase activity"/>
    <property type="evidence" value="ECO:0007669"/>
    <property type="project" value="UniProtKB-KW"/>
</dbReference>
<reference evidence="2" key="1">
    <citation type="journal article" date="2020" name="mSystems">
        <title>Genome- and Community-Level Interaction Insights into Carbon Utilization and Element Cycling Functions of Hydrothermarchaeota in Hydrothermal Sediment.</title>
        <authorList>
            <person name="Zhou Z."/>
            <person name="Liu Y."/>
            <person name="Xu W."/>
            <person name="Pan J."/>
            <person name="Luo Z.H."/>
            <person name="Li M."/>
        </authorList>
    </citation>
    <scope>NUCLEOTIDE SEQUENCE [LARGE SCALE GENOMIC DNA]</scope>
    <source>
        <strain evidence="2">SpSt-81</strain>
    </source>
</reference>
<sequence length="146" mass="17477">MDKLQELIKICKKYNIALCYLFGSQKDNALKILKNEEVKIKDPLADIDVGIVFDKNIDDIPERYKLYANIYNEMEDIFKPYKLDLVFLQECHSVFQFEAIKGICVYSISDDFKENYEMMILRRSADFKYVLDKFYEEAFEKYKVKK</sequence>
<dbReference type="Pfam" id="PF18765">
    <property type="entry name" value="Polbeta"/>
    <property type="match status" value="1"/>
</dbReference>
<keyword evidence="2" id="KW-0808">Transferase</keyword>
<dbReference type="EMBL" id="DTIN01000030">
    <property type="protein sequence ID" value="HFX13945.1"/>
    <property type="molecule type" value="Genomic_DNA"/>
</dbReference>
<feature type="domain" description="Polymerase beta nucleotidyltransferase" evidence="1">
    <location>
        <begin position="5"/>
        <end position="110"/>
    </location>
</feature>